<evidence type="ECO:0000313" key="3">
    <source>
        <dbReference type="Proteomes" id="UP000575985"/>
    </source>
</evidence>
<dbReference type="AlphaFoldDB" id="A0A853BKP5"/>
<dbReference type="EMBL" id="JACCFO010000001">
    <property type="protein sequence ID" value="NYI95227.1"/>
    <property type="molecule type" value="Genomic_DNA"/>
</dbReference>
<keyword evidence="3" id="KW-1185">Reference proteome</keyword>
<proteinExistence type="predicted"/>
<comment type="caution">
    <text evidence="2">The sequence shown here is derived from an EMBL/GenBank/DDBJ whole genome shotgun (WGS) entry which is preliminary data.</text>
</comment>
<dbReference type="Proteomes" id="UP000575985">
    <property type="component" value="Unassembled WGS sequence"/>
</dbReference>
<accession>A0A853BKP5</accession>
<feature type="region of interest" description="Disordered" evidence="1">
    <location>
        <begin position="1"/>
        <end position="21"/>
    </location>
</feature>
<reference evidence="2 3" key="1">
    <citation type="submission" date="2020-07" db="EMBL/GenBank/DDBJ databases">
        <title>Sequencing the genomes of 1000 actinobacteria strains.</title>
        <authorList>
            <person name="Klenk H.-P."/>
        </authorList>
    </citation>
    <scope>NUCLEOTIDE SEQUENCE [LARGE SCALE GENOMIC DNA]</scope>
    <source>
        <strain evidence="2 3">DSM 45927</strain>
    </source>
</reference>
<organism evidence="2 3">
    <name type="scientific">Streptomonospora nanhaiensis</name>
    <dbReference type="NCBI Taxonomy" id="1323731"/>
    <lineage>
        <taxon>Bacteria</taxon>
        <taxon>Bacillati</taxon>
        <taxon>Actinomycetota</taxon>
        <taxon>Actinomycetes</taxon>
        <taxon>Streptosporangiales</taxon>
        <taxon>Nocardiopsidaceae</taxon>
        <taxon>Streptomonospora</taxon>
    </lineage>
</organism>
<dbReference type="RefSeq" id="WP_179766783.1">
    <property type="nucleotide sequence ID" value="NZ_JACCFO010000001.1"/>
</dbReference>
<sequence length="383" mass="39768">MTGGHDNHPTPPAPGGDTAGDYRRVYSAAARMLWLQGTPAWREPGPWPADRRAAWSRLADLLGQDPHPAAPGAPAAPARHMIAAVNGHRPGTAPVTFGAAVESWRALLRAEAARPPGEPHGAAAAVSAGWLLVAVSLLDELAHRLAPGRPAHTVAPEGAVLAAALHENADALRAAARGTGIPAPVPAVREVAQIADGPGPVGERADLAEHHPRLRAAARAAAETVPTRAELRAAGDFSVPRPVADAAQDLLAVLADPRRPAWREAHDTLDPARHLVAAPRWEGTEARPVGFAERAAELRAASDGEAGPRPWAGDPDFGPEPGERIAVLTPARAAVLAAALDELAARLRPGRVVGTVHVDGLHAGRFLVHEFGAALRALYPLAP</sequence>
<protein>
    <submittedName>
        <fullName evidence="2">Uncharacterized protein</fullName>
    </submittedName>
</protein>
<gene>
    <name evidence="2" type="ORF">HNR12_001504</name>
</gene>
<evidence type="ECO:0000256" key="1">
    <source>
        <dbReference type="SAM" id="MobiDB-lite"/>
    </source>
</evidence>
<evidence type="ECO:0000313" key="2">
    <source>
        <dbReference type="EMBL" id="NYI95227.1"/>
    </source>
</evidence>
<name>A0A853BKP5_9ACTN</name>